<dbReference type="Proteomes" id="UP001295469">
    <property type="component" value="Chromosome C04"/>
</dbReference>
<reference evidence="2" key="1">
    <citation type="submission" date="2021-01" db="EMBL/GenBank/DDBJ databases">
        <authorList>
            <consortium name="Genoscope - CEA"/>
            <person name="William W."/>
        </authorList>
    </citation>
    <scope>NUCLEOTIDE SEQUENCE</scope>
</reference>
<organism evidence="2">
    <name type="scientific">Brassica napus</name>
    <name type="common">Rape</name>
    <dbReference type="NCBI Taxonomy" id="3708"/>
    <lineage>
        <taxon>Eukaryota</taxon>
        <taxon>Viridiplantae</taxon>
        <taxon>Streptophyta</taxon>
        <taxon>Embryophyta</taxon>
        <taxon>Tracheophyta</taxon>
        <taxon>Spermatophyta</taxon>
        <taxon>Magnoliopsida</taxon>
        <taxon>eudicotyledons</taxon>
        <taxon>Gunneridae</taxon>
        <taxon>Pentapetalae</taxon>
        <taxon>rosids</taxon>
        <taxon>malvids</taxon>
        <taxon>Brassicales</taxon>
        <taxon>Brassicaceae</taxon>
        <taxon>Brassiceae</taxon>
        <taxon>Brassica</taxon>
    </lineage>
</organism>
<keyword evidence="1" id="KW-0472">Membrane</keyword>
<evidence type="ECO:0000313" key="2">
    <source>
        <dbReference type="EMBL" id="CAF1826951.1"/>
    </source>
</evidence>
<dbReference type="AlphaFoldDB" id="A0A816JJS5"/>
<accession>A0A816JJS5</accession>
<keyword evidence="1" id="KW-0812">Transmembrane</keyword>
<keyword evidence="1" id="KW-1133">Transmembrane helix</keyword>
<evidence type="ECO:0000256" key="1">
    <source>
        <dbReference type="SAM" id="Phobius"/>
    </source>
</evidence>
<sequence length="136" mass="15049">MVEAGTYSYSLVQNNFSGLGSGLLTFLVIRFLVLCLARELLHLRFSGCRRWGLDKRKGMSSFSGMVSEMASLPSDGASDLPLEMQYMGFHGSISWFRFLARGESSLSGGTCDTCTDAWLERFDNEFNLVLDAHPTG</sequence>
<protein>
    <submittedName>
        <fullName evidence="2">(rape) hypothetical protein</fullName>
    </submittedName>
</protein>
<name>A0A816JJS5_BRANA</name>
<dbReference type="EMBL" id="HG994368">
    <property type="protein sequence ID" value="CAF1826951.1"/>
    <property type="molecule type" value="Genomic_DNA"/>
</dbReference>
<gene>
    <name evidence="2" type="ORF">DARMORV10_C04P19620.1</name>
</gene>
<feature type="transmembrane region" description="Helical" evidence="1">
    <location>
        <begin position="20"/>
        <end position="41"/>
    </location>
</feature>
<proteinExistence type="predicted"/>